<dbReference type="OrthoDB" id="5597598at2759"/>
<evidence type="ECO:0000313" key="2">
    <source>
        <dbReference type="EMBL" id="OMJ14500.1"/>
    </source>
</evidence>
<dbReference type="Proteomes" id="UP000187429">
    <property type="component" value="Unassembled WGS sequence"/>
</dbReference>
<protein>
    <submittedName>
        <fullName evidence="2">Uncharacterized protein</fullName>
    </submittedName>
</protein>
<keyword evidence="3" id="KW-1185">Reference proteome</keyword>
<name>A0A1R1XIR3_9FUNG</name>
<evidence type="ECO:0000256" key="1">
    <source>
        <dbReference type="SAM" id="MobiDB-lite"/>
    </source>
</evidence>
<dbReference type="AlphaFoldDB" id="A0A1R1XIR3"/>
<feature type="region of interest" description="Disordered" evidence="1">
    <location>
        <begin position="1"/>
        <end position="27"/>
    </location>
</feature>
<proteinExistence type="predicted"/>
<sequence length="141" mass="16113">MPPRYRHFFPDTIPDPAQENSTQMDQPQHKFPEAIITPEQEYIDTQIRNQVQAQIQAYIQIKSQVQPVAPTLHQNTLQPTTSSLTSKIKLPDAAKFDGKVSEYTSFMANMNLFFWGSPETFTLDREKIIFVGTHLLDTAST</sequence>
<evidence type="ECO:0000313" key="3">
    <source>
        <dbReference type="Proteomes" id="UP000187429"/>
    </source>
</evidence>
<reference evidence="3" key="1">
    <citation type="submission" date="2017-01" db="EMBL/GenBank/DDBJ databases">
        <authorList>
            <person name="Wang Y."/>
            <person name="White M."/>
            <person name="Kvist S."/>
            <person name="Moncalvo J.-M."/>
        </authorList>
    </citation>
    <scope>NUCLEOTIDE SEQUENCE [LARGE SCALE GENOMIC DNA]</scope>
    <source>
        <strain evidence="3">ID-206-W2</strain>
    </source>
</reference>
<accession>A0A1R1XIR3</accession>
<dbReference type="EMBL" id="LSSM01004621">
    <property type="protein sequence ID" value="OMJ14500.1"/>
    <property type="molecule type" value="Genomic_DNA"/>
</dbReference>
<gene>
    <name evidence="2" type="ORF">AYI69_g8580</name>
</gene>
<organism evidence="2 3">
    <name type="scientific">Smittium culicis</name>
    <dbReference type="NCBI Taxonomy" id="133412"/>
    <lineage>
        <taxon>Eukaryota</taxon>
        <taxon>Fungi</taxon>
        <taxon>Fungi incertae sedis</taxon>
        <taxon>Zoopagomycota</taxon>
        <taxon>Kickxellomycotina</taxon>
        <taxon>Harpellomycetes</taxon>
        <taxon>Harpellales</taxon>
        <taxon>Legeriomycetaceae</taxon>
        <taxon>Smittium</taxon>
    </lineage>
</organism>
<comment type="caution">
    <text evidence="2">The sequence shown here is derived from an EMBL/GenBank/DDBJ whole genome shotgun (WGS) entry which is preliminary data.</text>
</comment>